<comment type="caution">
    <text evidence="1">The sequence shown here is derived from an EMBL/GenBank/DDBJ whole genome shotgun (WGS) entry which is preliminary data.</text>
</comment>
<keyword evidence="2" id="KW-1185">Reference proteome</keyword>
<reference evidence="1 2" key="1">
    <citation type="submission" date="2019-08" db="EMBL/GenBank/DDBJ databases">
        <title>Whole genome of Aphis craccivora.</title>
        <authorList>
            <person name="Voronova N.V."/>
            <person name="Shulinski R.S."/>
            <person name="Bandarenka Y.V."/>
            <person name="Zhorov D.G."/>
            <person name="Warner D."/>
        </authorList>
    </citation>
    <scope>NUCLEOTIDE SEQUENCE [LARGE SCALE GENOMIC DNA]</scope>
    <source>
        <strain evidence="1">180601</strain>
        <tissue evidence="1">Whole Body</tissue>
    </source>
</reference>
<dbReference type="EMBL" id="VUJU01007192">
    <property type="protein sequence ID" value="KAF0746481.1"/>
    <property type="molecule type" value="Genomic_DNA"/>
</dbReference>
<sequence>MLEFQTSGVVTDGKVNILEKPKKKVTEKREVLRKTSFRPNRYFYIVVTLKLSTKNT</sequence>
<proteinExistence type="predicted"/>
<evidence type="ECO:0000313" key="2">
    <source>
        <dbReference type="Proteomes" id="UP000478052"/>
    </source>
</evidence>
<accession>A0A6G0Y080</accession>
<protein>
    <submittedName>
        <fullName evidence="1">Uncharacterized protein</fullName>
    </submittedName>
</protein>
<feature type="non-terminal residue" evidence="1">
    <location>
        <position position="56"/>
    </location>
</feature>
<dbReference type="Proteomes" id="UP000478052">
    <property type="component" value="Unassembled WGS sequence"/>
</dbReference>
<gene>
    <name evidence="1" type="ORF">FWK35_00024097</name>
</gene>
<evidence type="ECO:0000313" key="1">
    <source>
        <dbReference type="EMBL" id="KAF0746481.1"/>
    </source>
</evidence>
<name>A0A6G0Y080_APHCR</name>
<dbReference type="AlphaFoldDB" id="A0A6G0Y080"/>
<organism evidence="1 2">
    <name type="scientific">Aphis craccivora</name>
    <name type="common">Cowpea aphid</name>
    <dbReference type="NCBI Taxonomy" id="307492"/>
    <lineage>
        <taxon>Eukaryota</taxon>
        <taxon>Metazoa</taxon>
        <taxon>Ecdysozoa</taxon>
        <taxon>Arthropoda</taxon>
        <taxon>Hexapoda</taxon>
        <taxon>Insecta</taxon>
        <taxon>Pterygota</taxon>
        <taxon>Neoptera</taxon>
        <taxon>Paraneoptera</taxon>
        <taxon>Hemiptera</taxon>
        <taxon>Sternorrhyncha</taxon>
        <taxon>Aphidomorpha</taxon>
        <taxon>Aphidoidea</taxon>
        <taxon>Aphididae</taxon>
        <taxon>Aphidini</taxon>
        <taxon>Aphis</taxon>
        <taxon>Aphis</taxon>
    </lineage>
</organism>